<evidence type="ECO:0000256" key="2">
    <source>
        <dbReference type="ARBA" id="ARBA00022840"/>
    </source>
</evidence>
<protein>
    <recommendedName>
        <fullName evidence="4">AMP-dependent synthetase/ligase domain-containing protein</fullName>
    </recommendedName>
</protein>
<feature type="domain" description="AMP-dependent synthetase/ligase" evidence="4">
    <location>
        <begin position="11"/>
        <end position="408"/>
    </location>
</feature>
<dbReference type="AlphaFoldDB" id="A0A081BZV8"/>
<dbReference type="SUPFAM" id="SSF56801">
    <property type="entry name" value="Acetyl-CoA synthetase-like"/>
    <property type="match status" value="1"/>
</dbReference>
<dbReference type="InterPro" id="IPR020845">
    <property type="entry name" value="AMP-binding_CS"/>
</dbReference>
<dbReference type="InterPro" id="IPR045851">
    <property type="entry name" value="AMP-bd_C_sf"/>
</dbReference>
<evidence type="ECO:0000313" key="6">
    <source>
        <dbReference type="Proteomes" id="UP000030661"/>
    </source>
</evidence>
<gene>
    <name evidence="5" type="ORF">U27_04835</name>
</gene>
<organism evidence="5 6">
    <name type="scientific">Vecturithrix granuli</name>
    <dbReference type="NCBI Taxonomy" id="1499967"/>
    <lineage>
        <taxon>Bacteria</taxon>
        <taxon>Candidatus Moduliflexota</taxon>
        <taxon>Candidatus Vecturitrichia</taxon>
        <taxon>Candidatus Vecturitrichales</taxon>
        <taxon>Candidatus Vecturitrichaceae</taxon>
        <taxon>Candidatus Vecturithrix</taxon>
    </lineage>
</organism>
<dbReference type="HOGENOM" id="CLU_000022_59_9_0"/>
<keyword evidence="2" id="KW-0067">ATP-binding</keyword>
<keyword evidence="6" id="KW-1185">Reference proteome</keyword>
<dbReference type="PROSITE" id="PS00455">
    <property type="entry name" value="AMP_BINDING"/>
    <property type="match status" value="1"/>
</dbReference>
<dbReference type="GO" id="GO:0004467">
    <property type="term" value="F:long-chain fatty acid-CoA ligase activity"/>
    <property type="evidence" value="ECO:0007669"/>
    <property type="project" value="UniProtKB-EC"/>
</dbReference>
<evidence type="ECO:0000256" key="3">
    <source>
        <dbReference type="ARBA" id="ARBA00024484"/>
    </source>
</evidence>
<keyword evidence="1" id="KW-0547">Nucleotide-binding</keyword>
<accession>A0A081BZV8</accession>
<proteinExistence type="predicted"/>
<dbReference type="InterPro" id="IPR000873">
    <property type="entry name" value="AMP-dep_synth/lig_dom"/>
</dbReference>
<reference evidence="5 6" key="1">
    <citation type="journal article" date="2015" name="PeerJ">
        <title>First genomic representation of candidate bacterial phylum KSB3 points to enhanced environmental sensing as a trigger of wastewater bulking.</title>
        <authorList>
            <person name="Sekiguchi Y."/>
            <person name="Ohashi A."/>
            <person name="Parks D.H."/>
            <person name="Yamauchi T."/>
            <person name="Tyson G.W."/>
            <person name="Hugenholtz P."/>
        </authorList>
    </citation>
    <scope>NUCLEOTIDE SEQUENCE [LARGE SCALE GENOMIC DNA]</scope>
</reference>
<dbReference type="eggNOG" id="COG1022">
    <property type="taxonomic scope" value="Bacteria"/>
</dbReference>
<dbReference type="Pfam" id="PF00501">
    <property type="entry name" value="AMP-binding"/>
    <property type="match status" value="1"/>
</dbReference>
<evidence type="ECO:0000256" key="1">
    <source>
        <dbReference type="ARBA" id="ARBA00022741"/>
    </source>
</evidence>
<dbReference type="EMBL" id="DF820466">
    <property type="protein sequence ID" value="GAK57863.1"/>
    <property type="molecule type" value="Genomic_DNA"/>
</dbReference>
<dbReference type="PANTHER" id="PTHR43272">
    <property type="entry name" value="LONG-CHAIN-FATTY-ACID--COA LIGASE"/>
    <property type="match status" value="1"/>
</dbReference>
<evidence type="ECO:0000259" key="4">
    <source>
        <dbReference type="Pfam" id="PF00501"/>
    </source>
</evidence>
<dbReference type="PANTHER" id="PTHR43272:SF33">
    <property type="entry name" value="AMP-BINDING DOMAIN-CONTAINING PROTEIN-RELATED"/>
    <property type="match status" value="1"/>
</dbReference>
<dbReference type="InterPro" id="IPR042099">
    <property type="entry name" value="ANL_N_sf"/>
</dbReference>
<dbReference type="GO" id="GO:0016020">
    <property type="term" value="C:membrane"/>
    <property type="evidence" value="ECO:0007669"/>
    <property type="project" value="TreeGrafter"/>
</dbReference>
<evidence type="ECO:0000313" key="5">
    <source>
        <dbReference type="EMBL" id="GAK57863.1"/>
    </source>
</evidence>
<dbReference type="Gene3D" id="3.30.300.30">
    <property type="match status" value="1"/>
</dbReference>
<dbReference type="Gene3D" id="3.40.50.12780">
    <property type="entry name" value="N-terminal domain of ligase-like"/>
    <property type="match status" value="1"/>
</dbReference>
<dbReference type="Proteomes" id="UP000030661">
    <property type="component" value="Unassembled WGS sequence"/>
</dbReference>
<sequence length="550" mass="62212">MLAQNFVECLEQTFKKHWEYLAFSDYEGRTLSYGQAAEQIAWLHAIFRKLHLKKGDKIALAGRNSVNWAVTYLATVTYGAVIVPILPDFNADNIQHIVNHSDAILLFIADAMYEQLDETQMPHLDAIFSLTDFSLLHCQKKQAAQIVQKTEMASVSGDAVSFSPNSFSCEHVGNDELATIVYTSGTTGFSKGVMLDHNSLLANILFAQKNMPLKRGDTIVSFLPLAHAYGCAFEFLFPVTLGCHITFLGKTPSPKIILQAFQEIKPRLILSVPLVIEKIYQKKIKPKLNKPLVRWLMKLERIETFLLKKIRQNLVDAFGGNFYEIVIGGAALNEEVEDFLKKIEFPFTIGYGMTECGPLIGYSAWDVHRIHSVGCVINYLELKINSPDPCNVAGNILVRGENVMRGYYKNEEATKEVLDNEGWLDTGDLGLLDEDGFIYIKGRSKNMLLGPSGQNIYPEELEAQINSLPYVQESVVLEKEGKLYALVYPDLELVDEKGLNEMQVKEKMEKNRKILNKSLPVYSAISKIELYPKEFEKTPTRKIKRFLYKI</sequence>
<name>A0A081BZV8_VECG1</name>
<comment type="catalytic activity">
    <reaction evidence="3">
        <text>a long-chain fatty acid + ATP + CoA = a long-chain fatty acyl-CoA + AMP + diphosphate</text>
        <dbReference type="Rhea" id="RHEA:15421"/>
        <dbReference type="ChEBI" id="CHEBI:30616"/>
        <dbReference type="ChEBI" id="CHEBI:33019"/>
        <dbReference type="ChEBI" id="CHEBI:57287"/>
        <dbReference type="ChEBI" id="CHEBI:57560"/>
        <dbReference type="ChEBI" id="CHEBI:83139"/>
        <dbReference type="ChEBI" id="CHEBI:456215"/>
        <dbReference type="EC" id="6.2.1.3"/>
    </reaction>
    <physiologicalReaction direction="left-to-right" evidence="3">
        <dbReference type="Rhea" id="RHEA:15422"/>
    </physiologicalReaction>
</comment>
<dbReference type="GO" id="GO:0005524">
    <property type="term" value="F:ATP binding"/>
    <property type="evidence" value="ECO:0007669"/>
    <property type="project" value="UniProtKB-KW"/>
</dbReference>
<dbReference type="STRING" id="1499967.U27_04835"/>